<feature type="transmembrane region" description="Helical" evidence="1">
    <location>
        <begin position="509"/>
        <end position="531"/>
    </location>
</feature>
<feature type="transmembrane region" description="Helical" evidence="1">
    <location>
        <begin position="448"/>
        <end position="468"/>
    </location>
</feature>
<keyword evidence="1" id="KW-0472">Membrane</keyword>
<accession>A0A9N9E0V9</accession>
<feature type="non-terminal residue" evidence="2">
    <location>
        <position position="1"/>
    </location>
</feature>
<evidence type="ECO:0000313" key="2">
    <source>
        <dbReference type="EMBL" id="CAG8658345.1"/>
    </source>
</evidence>
<feature type="transmembrane region" description="Helical" evidence="1">
    <location>
        <begin position="480"/>
        <end position="497"/>
    </location>
</feature>
<dbReference type="AlphaFoldDB" id="A0A9N9E0V9"/>
<reference evidence="2" key="1">
    <citation type="submission" date="2021-06" db="EMBL/GenBank/DDBJ databases">
        <authorList>
            <person name="Kallberg Y."/>
            <person name="Tangrot J."/>
            <person name="Rosling A."/>
        </authorList>
    </citation>
    <scope>NUCLEOTIDE SEQUENCE</scope>
    <source>
        <strain evidence="2">87-6 pot B 2015</strain>
    </source>
</reference>
<proteinExistence type="predicted"/>
<sequence length="681" mass="77341">NISFGSSYVDVATNQWQPGRAGIFVNFVPDKGFIRFAPTMYTDTILNQYDVTEEGEIKLLAQASINFQENYSLISTVVSMVDGGVYFYIFDGHATKREPAVLYQTPISGLKFIDIDCSTSYVGIGQTCIVAGEFTIRAVNTIIYLKIDFLSTGTVINVLPLISDISTNPLIVRYIKTLPYGGYLLIRGGIDNGKTIIEGYILNDEGKVYFWDLPMPTVTNVLGASKILRNNTFVLSQPIEKPYWTLITTELYIFEKEKVNGYDNFHIEATYPIIDDVITTDIDRYYVSIENNFVKSRIYQEPLYGVREHVWTFTTLPAEEEFSKSVNGRVRLTVDGTLYFDSLNKSERKIFFTKLIQELADAIPVSSNRIPNNERVETDSSILQRQIFLRIDIKHDESRKERTVKLAIQDLDNLIRNKPITVIGSGEYSKYLDDSYGYKRLPNKWDSFGSGLLVTFLALSLWGVLFLVARNARRNANNTAIFQIAFTLFDIVLDWVFTFTKAQNVDGLFIPSLVILIGSFIISLVLAFIIVDKELRNNNEQAAKFRTWLNENSKLVNLFTILAGTDLQILTILNSNINIGGFDKFNANFSQETIYRIAQYSCINIIFEDIPQLVIQIIYFNKTVNYDIIPLLTLTSSCLSIFSKIVGQYYTFKIQGYKKNNINEKSENSAHAEVIDPSSNA</sequence>
<protein>
    <submittedName>
        <fullName evidence="2">5103_t:CDS:1</fullName>
    </submittedName>
</protein>
<dbReference type="EMBL" id="CAJVPP010004993">
    <property type="protein sequence ID" value="CAG8658345.1"/>
    <property type="molecule type" value="Genomic_DNA"/>
</dbReference>
<comment type="caution">
    <text evidence="2">The sequence shown here is derived from an EMBL/GenBank/DDBJ whole genome shotgun (WGS) entry which is preliminary data.</text>
</comment>
<evidence type="ECO:0000256" key="1">
    <source>
        <dbReference type="SAM" id="Phobius"/>
    </source>
</evidence>
<dbReference type="Proteomes" id="UP000789375">
    <property type="component" value="Unassembled WGS sequence"/>
</dbReference>
<keyword evidence="1" id="KW-1133">Transmembrane helix</keyword>
<keyword evidence="3" id="KW-1185">Reference proteome</keyword>
<gene>
    <name evidence="2" type="ORF">FMOSSE_LOCUS11816</name>
</gene>
<organism evidence="2 3">
    <name type="scientific">Funneliformis mosseae</name>
    <name type="common">Endomycorrhizal fungus</name>
    <name type="synonym">Glomus mosseae</name>
    <dbReference type="NCBI Taxonomy" id="27381"/>
    <lineage>
        <taxon>Eukaryota</taxon>
        <taxon>Fungi</taxon>
        <taxon>Fungi incertae sedis</taxon>
        <taxon>Mucoromycota</taxon>
        <taxon>Glomeromycotina</taxon>
        <taxon>Glomeromycetes</taxon>
        <taxon>Glomerales</taxon>
        <taxon>Glomeraceae</taxon>
        <taxon>Funneliformis</taxon>
    </lineage>
</organism>
<keyword evidence="1" id="KW-0812">Transmembrane</keyword>
<name>A0A9N9E0V9_FUNMO</name>
<evidence type="ECO:0000313" key="3">
    <source>
        <dbReference type="Proteomes" id="UP000789375"/>
    </source>
</evidence>